<dbReference type="Proteomes" id="UP000198651">
    <property type="component" value="Chromosome I"/>
</dbReference>
<sequence length="870" mass="98743">MVVMSEDLDLIYNPYEVEKKARDLFDKVSYVATESDDYPKYYCLSMLPYPSGRLHMGHFRNYTIGDVLSRYRRLRGFSVMQPMGWDAFGLPAENAAKDHHLSAKEWTYSNISAMRTQLISFGFSIDWSREFATCSPDYYRWEQWLFRRFWEKGLIYRADGVVNWDPVDQTVLANEQVIDGRGWRSGAVVERRNMPMYYFKISQYADELLEGLDDLMWPEQVKVMQRNWIGRSRGVDVDFWVDGYDRPITVFTSRVDTIFGVTYIALSIDHELTLQLLKTSDGIRSFVEAEGNFSGTSEYAHVIQEKRGINTGVFAIHPLTGEKVPVWVANYVLSGYGSGAVMGVPAHDERDFHFAQCYQLPCISVINAPVSLGSSWQKSFSQKGVLINSSDFDGLSSDEAADKISEVLVGLHKGAVRTRYRLRDWGISRQRYWGCPIPVVHCFDCGSVLLPDDDLPLLLPAQEDMAGHFSLFHAHDWQRVNCPKCGKLAKRETDTLDTFVESSWYFLRYCCADNTQQLFDQRVDYWLKNGGIDQYIGGIEHAVMHLLYARFFTKALRDLGLISCSEPFRRLLTQGMVTAEVYYQKDESDKKCWVNGDDVLSSIRGQTRVLTSKINGEPVFCDGVQKMSKSKNNGVDPQKVVDRYGVDTVRLFMIFAAPPDQNLAWDDRAIEGSLRYLKKLWSLCIRHAKAGFVLPCTSSVGLTGSLMELRLQVHQTLKKVANEYEERMQLNTVVSALMTVTNSVSNAIRDDADGDYRSVIQEALQAIIIMAHPIVPHITSVLWSALVPSSSIFEQQYPEVDESAFVCKQVSLVVQVNSKNRAVITVDENLSEESVKSLALSQDRVVAALEGKTVKRILVVPSRLVNIVAE</sequence>
<keyword evidence="4 9" id="KW-0547">Nucleotide-binding</keyword>
<dbReference type="SUPFAM" id="SSF52374">
    <property type="entry name" value="Nucleotidylyl transferase"/>
    <property type="match status" value="1"/>
</dbReference>
<feature type="domain" description="Methionyl/Leucyl tRNA synthetase" evidence="13">
    <location>
        <begin position="45"/>
        <end position="177"/>
    </location>
</feature>
<feature type="domain" description="Leucyl-tRNA synthetase editing" evidence="14">
    <location>
        <begin position="226"/>
        <end position="407"/>
    </location>
</feature>
<dbReference type="CDD" id="cd00812">
    <property type="entry name" value="LeuRS_core"/>
    <property type="match status" value="1"/>
</dbReference>
<evidence type="ECO:0000259" key="11">
    <source>
        <dbReference type="Pfam" id="PF00133"/>
    </source>
</evidence>
<evidence type="ECO:0000256" key="4">
    <source>
        <dbReference type="ARBA" id="ARBA00022741"/>
    </source>
</evidence>
<evidence type="ECO:0000256" key="6">
    <source>
        <dbReference type="ARBA" id="ARBA00022917"/>
    </source>
</evidence>
<evidence type="ECO:0000313" key="15">
    <source>
        <dbReference type="EMBL" id="CUT17160.1"/>
    </source>
</evidence>
<dbReference type="InterPro" id="IPR001412">
    <property type="entry name" value="aa-tRNA-synth_I_CS"/>
</dbReference>
<evidence type="ECO:0000256" key="1">
    <source>
        <dbReference type="ARBA" id="ARBA00005594"/>
    </source>
</evidence>
<evidence type="ECO:0000256" key="8">
    <source>
        <dbReference type="ARBA" id="ARBA00047469"/>
    </source>
</evidence>
<feature type="domain" description="Aminoacyl-tRNA synthetase class Ia" evidence="11">
    <location>
        <begin position="625"/>
        <end position="665"/>
    </location>
</feature>
<dbReference type="PANTHER" id="PTHR43740">
    <property type="entry name" value="LEUCYL-TRNA SYNTHETASE"/>
    <property type="match status" value="1"/>
</dbReference>
<dbReference type="GO" id="GO:0005524">
    <property type="term" value="F:ATP binding"/>
    <property type="evidence" value="ECO:0007669"/>
    <property type="project" value="UniProtKB-UniRule"/>
</dbReference>
<dbReference type="PANTHER" id="PTHR43740:SF2">
    <property type="entry name" value="LEUCINE--TRNA LIGASE, MITOCHONDRIAL"/>
    <property type="match status" value="1"/>
</dbReference>
<dbReference type="Gene3D" id="2.20.28.290">
    <property type="match status" value="1"/>
</dbReference>
<dbReference type="HAMAP" id="MF_00049_B">
    <property type="entry name" value="Leu_tRNA_synth_B"/>
    <property type="match status" value="1"/>
</dbReference>
<dbReference type="InterPro" id="IPR002302">
    <property type="entry name" value="Leu-tRNA-ligase"/>
</dbReference>
<dbReference type="GO" id="GO:0002161">
    <property type="term" value="F:aminoacyl-tRNA deacylase activity"/>
    <property type="evidence" value="ECO:0007669"/>
    <property type="project" value="InterPro"/>
</dbReference>
<dbReference type="GO" id="GO:0004823">
    <property type="term" value="F:leucine-tRNA ligase activity"/>
    <property type="evidence" value="ECO:0007669"/>
    <property type="project" value="UniProtKB-UniRule"/>
</dbReference>
<dbReference type="Pfam" id="PF09334">
    <property type="entry name" value="tRNA-synt_1g"/>
    <property type="match status" value="1"/>
</dbReference>
<keyword evidence="5 9" id="KW-0067">ATP-binding</keyword>
<dbReference type="STRING" id="1561003.Ark11_0304"/>
<feature type="domain" description="Methionyl/Valyl/Leucyl/Isoleucyl-tRNA synthetase anticodon-binding" evidence="12">
    <location>
        <begin position="712"/>
        <end position="833"/>
    </location>
</feature>
<evidence type="ECO:0000256" key="7">
    <source>
        <dbReference type="ARBA" id="ARBA00023146"/>
    </source>
</evidence>
<dbReference type="FunFam" id="1.10.730.10:FF:000002">
    <property type="entry name" value="Leucine--tRNA ligase"/>
    <property type="match status" value="1"/>
</dbReference>
<gene>
    <name evidence="9 15" type="primary">leuS</name>
    <name evidence="15" type="ORF">Ark11_0304</name>
</gene>
<dbReference type="PROSITE" id="PS00178">
    <property type="entry name" value="AA_TRNA_LIGASE_I"/>
    <property type="match status" value="1"/>
</dbReference>
<evidence type="ECO:0000313" key="16">
    <source>
        <dbReference type="Proteomes" id="UP000198651"/>
    </source>
</evidence>
<keyword evidence="2 9" id="KW-0963">Cytoplasm</keyword>
<dbReference type="NCBIfam" id="TIGR00396">
    <property type="entry name" value="leuS_bact"/>
    <property type="match status" value="1"/>
</dbReference>
<evidence type="ECO:0000256" key="9">
    <source>
        <dbReference type="HAMAP-Rule" id="MF_00049"/>
    </source>
</evidence>
<keyword evidence="16" id="KW-1185">Reference proteome</keyword>
<dbReference type="Gene3D" id="3.40.50.620">
    <property type="entry name" value="HUPs"/>
    <property type="match status" value="2"/>
</dbReference>
<feature type="binding site" evidence="9">
    <location>
        <position position="629"/>
    </location>
    <ligand>
        <name>ATP</name>
        <dbReference type="ChEBI" id="CHEBI:30616"/>
    </ligand>
</feature>
<evidence type="ECO:0000256" key="2">
    <source>
        <dbReference type="ARBA" id="ARBA00022490"/>
    </source>
</evidence>
<dbReference type="Gene3D" id="3.10.20.590">
    <property type="match status" value="1"/>
</dbReference>
<evidence type="ECO:0000259" key="12">
    <source>
        <dbReference type="Pfam" id="PF08264"/>
    </source>
</evidence>
<dbReference type="GO" id="GO:0005829">
    <property type="term" value="C:cytosol"/>
    <property type="evidence" value="ECO:0007669"/>
    <property type="project" value="TreeGrafter"/>
</dbReference>
<dbReference type="SUPFAM" id="SSF47323">
    <property type="entry name" value="Anticodon-binding domain of a subclass of class I aminoacyl-tRNA synthetases"/>
    <property type="match status" value="1"/>
</dbReference>
<feature type="short sequence motif" description="'KMSKS' region" evidence="9">
    <location>
        <begin position="626"/>
        <end position="630"/>
    </location>
</feature>
<organism evidence="15 16">
    <name type="scientific">Candidatus Ichthyocystis hellenicum</name>
    <dbReference type="NCBI Taxonomy" id="1561003"/>
    <lineage>
        <taxon>Bacteria</taxon>
        <taxon>Pseudomonadati</taxon>
        <taxon>Pseudomonadota</taxon>
        <taxon>Betaproteobacteria</taxon>
        <taxon>Burkholderiales</taxon>
        <taxon>Candidatus Ichthyocystis</taxon>
    </lineage>
</organism>
<keyword evidence="7 9" id="KW-0030">Aminoacyl-tRNA synthetase</keyword>
<evidence type="ECO:0000256" key="5">
    <source>
        <dbReference type="ARBA" id="ARBA00022840"/>
    </source>
</evidence>
<protein>
    <recommendedName>
        <fullName evidence="9">Leucine--tRNA ligase</fullName>
        <ecNumber evidence="9">6.1.1.4</ecNumber>
    </recommendedName>
    <alternativeName>
        <fullName evidence="9">Leucyl-tRNA synthetase</fullName>
        <shortName evidence="9">LeuRS</shortName>
    </alternativeName>
</protein>
<dbReference type="AlphaFoldDB" id="A0A0S4M4U6"/>
<reference evidence="16" key="1">
    <citation type="submission" date="2015-11" db="EMBL/GenBank/DDBJ databases">
        <authorList>
            <person name="Seth-Smith H.M.B."/>
        </authorList>
    </citation>
    <scope>NUCLEOTIDE SEQUENCE [LARGE SCALE GENOMIC DNA]</scope>
    <source>
        <strain evidence="16">2013Ark11</strain>
    </source>
</reference>
<feature type="domain" description="Aminoacyl-tRNA synthetase class Ia" evidence="11">
    <location>
        <begin position="422"/>
        <end position="580"/>
    </location>
</feature>
<dbReference type="RefSeq" id="WP_092490431.1">
    <property type="nucleotide sequence ID" value="NZ_LN906597.1"/>
</dbReference>
<dbReference type="InterPro" id="IPR015413">
    <property type="entry name" value="Methionyl/Leucyl_tRNA_Synth"/>
</dbReference>
<dbReference type="InterPro" id="IPR013155">
    <property type="entry name" value="M/V/L/I-tRNA-synth_anticd-bd"/>
</dbReference>
<dbReference type="PRINTS" id="PR00985">
    <property type="entry name" value="TRNASYNTHLEU"/>
</dbReference>
<dbReference type="InterPro" id="IPR025709">
    <property type="entry name" value="Leu_tRNA-synth_edit"/>
</dbReference>
<keyword evidence="3 9" id="KW-0436">Ligase</keyword>
<dbReference type="InterPro" id="IPR002300">
    <property type="entry name" value="aa-tRNA-synth_Ia"/>
</dbReference>
<dbReference type="Pfam" id="PF13603">
    <property type="entry name" value="tRNA-synt_1_2"/>
    <property type="match status" value="1"/>
</dbReference>
<dbReference type="Pfam" id="PF00133">
    <property type="entry name" value="tRNA-synt_1"/>
    <property type="match status" value="2"/>
</dbReference>
<comment type="subcellular location">
    <subcellularLocation>
        <location evidence="9">Cytoplasm</location>
    </subcellularLocation>
</comment>
<evidence type="ECO:0000259" key="13">
    <source>
        <dbReference type="Pfam" id="PF09334"/>
    </source>
</evidence>
<dbReference type="InterPro" id="IPR014729">
    <property type="entry name" value="Rossmann-like_a/b/a_fold"/>
</dbReference>
<dbReference type="FunFam" id="3.40.50.620:FF:000003">
    <property type="entry name" value="Leucine--tRNA ligase"/>
    <property type="match status" value="1"/>
</dbReference>
<evidence type="ECO:0000256" key="10">
    <source>
        <dbReference type="RuleBase" id="RU363035"/>
    </source>
</evidence>
<dbReference type="GO" id="GO:0006429">
    <property type="term" value="P:leucyl-tRNA aminoacylation"/>
    <property type="evidence" value="ECO:0007669"/>
    <property type="project" value="UniProtKB-UniRule"/>
</dbReference>
<comment type="catalytic activity">
    <reaction evidence="8 9">
        <text>tRNA(Leu) + L-leucine + ATP = L-leucyl-tRNA(Leu) + AMP + diphosphate</text>
        <dbReference type="Rhea" id="RHEA:11688"/>
        <dbReference type="Rhea" id="RHEA-COMP:9613"/>
        <dbReference type="Rhea" id="RHEA-COMP:9622"/>
        <dbReference type="ChEBI" id="CHEBI:30616"/>
        <dbReference type="ChEBI" id="CHEBI:33019"/>
        <dbReference type="ChEBI" id="CHEBI:57427"/>
        <dbReference type="ChEBI" id="CHEBI:78442"/>
        <dbReference type="ChEBI" id="CHEBI:78494"/>
        <dbReference type="ChEBI" id="CHEBI:456215"/>
        <dbReference type="EC" id="6.1.1.4"/>
    </reaction>
</comment>
<dbReference type="EC" id="6.1.1.4" evidence="9"/>
<dbReference type="EMBL" id="LN906597">
    <property type="protein sequence ID" value="CUT17160.1"/>
    <property type="molecule type" value="Genomic_DNA"/>
</dbReference>
<evidence type="ECO:0000256" key="3">
    <source>
        <dbReference type="ARBA" id="ARBA00022598"/>
    </source>
</evidence>
<comment type="similarity">
    <text evidence="1 9 10">Belongs to the class-I aminoacyl-tRNA synthetase family.</text>
</comment>
<dbReference type="InterPro" id="IPR009008">
    <property type="entry name" value="Val/Leu/Ile-tRNA-synth_edit"/>
</dbReference>
<dbReference type="SUPFAM" id="SSF50677">
    <property type="entry name" value="ValRS/IleRS/LeuRS editing domain"/>
    <property type="match status" value="1"/>
</dbReference>
<name>A0A0S4M4U6_9BURK</name>
<dbReference type="CDD" id="cd07958">
    <property type="entry name" value="Anticodon_Ia_Leu_BEm"/>
    <property type="match status" value="1"/>
</dbReference>
<keyword evidence="6 9" id="KW-0648">Protein biosynthesis</keyword>
<evidence type="ECO:0000259" key="14">
    <source>
        <dbReference type="Pfam" id="PF13603"/>
    </source>
</evidence>
<dbReference type="PATRIC" id="fig|1561003.3.peg.311"/>
<dbReference type="InterPro" id="IPR009080">
    <property type="entry name" value="tRNAsynth_Ia_anticodon-bd"/>
</dbReference>
<dbReference type="Pfam" id="PF08264">
    <property type="entry name" value="Anticodon_1"/>
    <property type="match status" value="1"/>
</dbReference>
<feature type="short sequence motif" description="'HIGH' region" evidence="9">
    <location>
        <begin position="48"/>
        <end position="58"/>
    </location>
</feature>
<proteinExistence type="inferred from homology"/>
<accession>A0A0S4M4U6</accession>
<dbReference type="Gene3D" id="1.10.730.10">
    <property type="entry name" value="Isoleucyl-tRNA Synthetase, Domain 1"/>
    <property type="match status" value="2"/>
</dbReference>